<keyword evidence="2" id="KW-1185">Reference proteome</keyword>
<proteinExistence type="predicted"/>
<protein>
    <submittedName>
        <fullName evidence="1">Uncharacterized protein</fullName>
    </submittedName>
</protein>
<evidence type="ECO:0000313" key="2">
    <source>
        <dbReference type="Proteomes" id="UP001163223"/>
    </source>
</evidence>
<dbReference type="Proteomes" id="UP001163223">
    <property type="component" value="Chromosome"/>
</dbReference>
<evidence type="ECO:0000313" key="1">
    <source>
        <dbReference type="EMBL" id="WAJ29316.1"/>
    </source>
</evidence>
<reference evidence="1" key="1">
    <citation type="submission" date="2022-11" db="EMBL/GenBank/DDBJ databases">
        <title>beta-Carotene-producing bacterium, Jeongeuplla avenae sp. nov., alleviates the salt stress of Arabidopsis seedlings.</title>
        <authorList>
            <person name="Jiang L."/>
            <person name="Lee J."/>
        </authorList>
    </citation>
    <scope>NUCLEOTIDE SEQUENCE</scope>
    <source>
        <strain evidence="1">DY_R2A_6</strain>
    </source>
</reference>
<sequence>MDITMIDGCTRIIGASQGYLGLPLRDEVLTCAVNGPGTPAMVSAWRPTPEELALLNAGEPVLLRVLGVGHPPVMLWVEGASVEAEEAGGSKVGGGLGA</sequence>
<gene>
    <name evidence="1" type="ORF">OXU80_03520</name>
</gene>
<accession>A0ACD4NQX3</accession>
<dbReference type="EMBL" id="CP113520">
    <property type="protein sequence ID" value="WAJ29316.1"/>
    <property type="molecule type" value="Genomic_DNA"/>
</dbReference>
<organism evidence="1 2">
    <name type="scientific">Antarcticirhabdus aurantiaca</name>
    <dbReference type="NCBI Taxonomy" id="2606717"/>
    <lineage>
        <taxon>Bacteria</taxon>
        <taxon>Pseudomonadati</taxon>
        <taxon>Pseudomonadota</taxon>
        <taxon>Alphaproteobacteria</taxon>
        <taxon>Hyphomicrobiales</taxon>
        <taxon>Aurantimonadaceae</taxon>
        <taxon>Antarcticirhabdus</taxon>
    </lineage>
</organism>
<name>A0ACD4NQX3_9HYPH</name>